<reference evidence="5" key="2">
    <citation type="submission" date="2023-06" db="EMBL/GenBank/DDBJ databases">
        <authorList>
            <consortium name="Lawrence Berkeley National Laboratory"/>
            <person name="Haridas S."/>
            <person name="Hensen N."/>
            <person name="Bonometti L."/>
            <person name="Westerberg I."/>
            <person name="Brannstrom I.O."/>
            <person name="Guillou S."/>
            <person name="Cros-Aarteil S."/>
            <person name="Calhoun S."/>
            <person name="Kuo A."/>
            <person name="Mondo S."/>
            <person name="Pangilinan J."/>
            <person name="Riley R."/>
            <person name="Labutti K."/>
            <person name="Andreopoulos B."/>
            <person name="Lipzen A."/>
            <person name="Chen C."/>
            <person name="Yanf M."/>
            <person name="Daum C."/>
            <person name="Ng V."/>
            <person name="Clum A."/>
            <person name="Steindorff A."/>
            <person name="Ohm R."/>
            <person name="Martin F."/>
            <person name="Silar P."/>
            <person name="Natvig D."/>
            <person name="Lalanne C."/>
            <person name="Gautier V."/>
            <person name="Ament-Velasquez S.L."/>
            <person name="Kruys A."/>
            <person name="Hutchinson M.I."/>
            <person name="Powell A.J."/>
            <person name="Barry K."/>
            <person name="Miller A.N."/>
            <person name="Grigoriev I.V."/>
            <person name="Debuchy R."/>
            <person name="Gladieux P."/>
            <person name="Thoren M.H."/>
            <person name="Johannesson H."/>
        </authorList>
    </citation>
    <scope>NUCLEOTIDE SEQUENCE</scope>
    <source>
        <strain evidence="5">SMH4131-1</strain>
    </source>
</reference>
<dbReference type="AlphaFoldDB" id="A0AAE0MH58"/>
<organism evidence="5 6">
    <name type="scientific">Cercophora scortea</name>
    <dbReference type="NCBI Taxonomy" id="314031"/>
    <lineage>
        <taxon>Eukaryota</taxon>
        <taxon>Fungi</taxon>
        <taxon>Dikarya</taxon>
        <taxon>Ascomycota</taxon>
        <taxon>Pezizomycotina</taxon>
        <taxon>Sordariomycetes</taxon>
        <taxon>Sordariomycetidae</taxon>
        <taxon>Sordariales</taxon>
        <taxon>Lasiosphaeriaceae</taxon>
        <taxon>Cercophora</taxon>
    </lineage>
</organism>
<evidence type="ECO:0008006" key="7">
    <source>
        <dbReference type="Google" id="ProtNLM"/>
    </source>
</evidence>
<evidence type="ECO:0000313" key="5">
    <source>
        <dbReference type="EMBL" id="KAK3332342.1"/>
    </source>
</evidence>
<evidence type="ECO:0000259" key="4">
    <source>
        <dbReference type="Pfam" id="PF25543"/>
    </source>
</evidence>
<sequence length="533" mass="59111">MNGHGSQPYGGTPPLTGSLSHTYVNELNSHNHGVQDQDPAIKYRAPLVAYQKHQEERHAIEDNLLESYSSLVIAYREKFAECTREKRNAAMWQKQHGILEKALEHSHRALEHTEMELQSIRSATDSDPFAFVIIDGDGAVFHEDLIARGEEGGAEAAHQLQKEIKDFLHQHGLDTDLIFVQVILNLEGLNKALLSTNTVKSSDPNILAKFGRGFGRAQSLFSFIDVGFGKEQADNKVRKIYESMEKNSHCKCIIFGGCHDNGYAAFLEPFRSQKTCLLETTPTAAEFRKFNFTRLNFDNVFRSEPLLTKPVPPPPGFGLTPFPPPAARVTSPVTETAPKSTTPAGNEPGVVAIRTHKKEDSDGPPPPSNNTYAAIGKLGTTGAQTIDISKTKKTSPNRPYLLLNSKNQRVDIPLPKVDYNAAKSLEEKKAKNGTNFCNKYHLTQTCTQEHCKYTHGPRLVGPELLALKHKTRGLQCSGGLQCRDVFCTLGHHCQTPANCSYGDQDCRLSNNHAELDITPTLRVYDDGMRELIQ</sequence>
<dbReference type="InterPro" id="IPR000571">
    <property type="entry name" value="Znf_CCCH"/>
</dbReference>
<evidence type="ECO:0000256" key="1">
    <source>
        <dbReference type="SAM" id="MobiDB-lite"/>
    </source>
</evidence>
<evidence type="ECO:0000259" key="2">
    <source>
        <dbReference type="Pfam" id="PF25540"/>
    </source>
</evidence>
<comment type="caution">
    <text evidence="5">The sequence shown here is derived from an EMBL/GenBank/DDBJ whole genome shotgun (WGS) entry which is preliminary data.</text>
</comment>
<proteinExistence type="predicted"/>
<name>A0AAE0MH58_9PEZI</name>
<dbReference type="InterPro" id="IPR057683">
    <property type="entry name" value="DUF7923"/>
</dbReference>
<feature type="domain" description="DUF7923" evidence="2">
    <location>
        <begin position="125"/>
        <end position="301"/>
    </location>
</feature>
<dbReference type="EMBL" id="JAUEPO010000002">
    <property type="protein sequence ID" value="KAK3332342.1"/>
    <property type="molecule type" value="Genomic_DNA"/>
</dbReference>
<feature type="compositionally biased region" description="Polar residues" evidence="1">
    <location>
        <begin position="331"/>
        <end position="344"/>
    </location>
</feature>
<dbReference type="Proteomes" id="UP001286456">
    <property type="component" value="Unassembled WGS sequence"/>
</dbReference>
<accession>A0AAE0MH58</accession>
<dbReference type="PANTHER" id="PTHR37543:SF1">
    <property type="entry name" value="CCCH ZINC FINGER DNA BINDING PROTEIN (AFU_ORTHOLOGUE AFUA_5G12760)"/>
    <property type="match status" value="1"/>
</dbReference>
<dbReference type="Pfam" id="PF25540">
    <property type="entry name" value="DUF7923"/>
    <property type="match status" value="1"/>
</dbReference>
<dbReference type="Pfam" id="PF25542">
    <property type="entry name" value="zf-CCCH_12"/>
    <property type="match status" value="1"/>
</dbReference>
<evidence type="ECO:0000313" key="6">
    <source>
        <dbReference type="Proteomes" id="UP001286456"/>
    </source>
</evidence>
<dbReference type="Pfam" id="PF25543">
    <property type="entry name" value="zf-CCCH_tandem"/>
    <property type="match status" value="1"/>
</dbReference>
<dbReference type="InterPro" id="IPR057654">
    <property type="entry name" value="Znf-CCCH_tandem"/>
</dbReference>
<feature type="domain" description="C3H1-type" evidence="3">
    <location>
        <begin position="429"/>
        <end position="458"/>
    </location>
</feature>
<reference evidence="5" key="1">
    <citation type="journal article" date="2023" name="Mol. Phylogenet. Evol.">
        <title>Genome-scale phylogeny and comparative genomics of the fungal order Sordariales.</title>
        <authorList>
            <person name="Hensen N."/>
            <person name="Bonometti L."/>
            <person name="Westerberg I."/>
            <person name="Brannstrom I.O."/>
            <person name="Guillou S."/>
            <person name="Cros-Aarteil S."/>
            <person name="Calhoun S."/>
            <person name="Haridas S."/>
            <person name="Kuo A."/>
            <person name="Mondo S."/>
            <person name="Pangilinan J."/>
            <person name="Riley R."/>
            <person name="LaButti K."/>
            <person name="Andreopoulos B."/>
            <person name="Lipzen A."/>
            <person name="Chen C."/>
            <person name="Yan M."/>
            <person name="Daum C."/>
            <person name="Ng V."/>
            <person name="Clum A."/>
            <person name="Steindorff A."/>
            <person name="Ohm R.A."/>
            <person name="Martin F."/>
            <person name="Silar P."/>
            <person name="Natvig D.O."/>
            <person name="Lalanne C."/>
            <person name="Gautier V."/>
            <person name="Ament-Velasquez S.L."/>
            <person name="Kruys A."/>
            <person name="Hutchinson M.I."/>
            <person name="Powell A.J."/>
            <person name="Barry K."/>
            <person name="Miller A.N."/>
            <person name="Grigoriev I.V."/>
            <person name="Debuchy R."/>
            <person name="Gladieux P."/>
            <person name="Hiltunen Thoren M."/>
            <person name="Johannesson H."/>
        </authorList>
    </citation>
    <scope>NUCLEOTIDE SEQUENCE</scope>
    <source>
        <strain evidence="5">SMH4131-1</strain>
    </source>
</reference>
<feature type="region of interest" description="Disordered" evidence="1">
    <location>
        <begin position="1"/>
        <end position="21"/>
    </location>
</feature>
<dbReference type="PANTHER" id="PTHR37543">
    <property type="entry name" value="CCCH ZINC FINGER DNA BINDING PROTEIN (AFU_ORTHOLOGUE AFUA_5G12760)"/>
    <property type="match status" value="1"/>
</dbReference>
<protein>
    <recommendedName>
        <fullName evidence="7">C3H1-type domain-containing protein</fullName>
    </recommendedName>
</protein>
<keyword evidence="6" id="KW-1185">Reference proteome</keyword>
<evidence type="ECO:0000259" key="3">
    <source>
        <dbReference type="Pfam" id="PF25542"/>
    </source>
</evidence>
<gene>
    <name evidence="5" type="ORF">B0T19DRAFT_100947</name>
</gene>
<feature type="region of interest" description="Disordered" evidence="1">
    <location>
        <begin position="326"/>
        <end position="348"/>
    </location>
</feature>
<feature type="domain" description="Tandem CCCH zinc finger" evidence="4">
    <location>
        <begin position="466"/>
        <end position="512"/>
    </location>
</feature>